<feature type="transmembrane region" description="Helical" evidence="1">
    <location>
        <begin position="241"/>
        <end position="261"/>
    </location>
</feature>
<keyword evidence="1" id="KW-1133">Transmembrane helix</keyword>
<name>A0A6A4GRZ4_9AGAR</name>
<proteinExistence type="predicted"/>
<gene>
    <name evidence="3" type="ORF">BT96DRAFT_1025464</name>
</gene>
<feature type="transmembrane region" description="Helical" evidence="1">
    <location>
        <begin position="131"/>
        <end position="152"/>
    </location>
</feature>
<feature type="transmembrane region" description="Helical" evidence="1">
    <location>
        <begin position="213"/>
        <end position="235"/>
    </location>
</feature>
<dbReference type="InterPro" id="IPR045339">
    <property type="entry name" value="DUF6534"/>
</dbReference>
<evidence type="ECO:0000313" key="3">
    <source>
        <dbReference type="EMBL" id="KAE9388428.1"/>
    </source>
</evidence>
<dbReference type="EMBL" id="ML769744">
    <property type="protein sequence ID" value="KAE9388428.1"/>
    <property type="molecule type" value="Genomic_DNA"/>
</dbReference>
<evidence type="ECO:0000256" key="1">
    <source>
        <dbReference type="SAM" id="Phobius"/>
    </source>
</evidence>
<feature type="transmembrane region" description="Helical" evidence="1">
    <location>
        <begin position="172"/>
        <end position="193"/>
    </location>
</feature>
<dbReference type="Pfam" id="PF20152">
    <property type="entry name" value="DUF6534"/>
    <property type="match status" value="1"/>
</dbReference>
<dbReference type="PANTHER" id="PTHR40465">
    <property type="entry name" value="CHROMOSOME 1, WHOLE GENOME SHOTGUN SEQUENCE"/>
    <property type="match status" value="1"/>
</dbReference>
<accession>A0A6A4GRZ4</accession>
<feature type="domain" description="DUF6534" evidence="2">
    <location>
        <begin position="177"/>
        <end position="265"/>
    </location>
</feature>
<reference evidence="3" key="1">
    <citation type="journal article" date="2019" name="Environ. Microbiol.">
        <title>Fungal ecological strategies reflected in gene transcription - a case study of two litter decomposers.</title>
        <authorList>
            <person name="Barbi F."/>
            <person name="Kohler A."/>
            <person name="Barry K."/>
            <person name="Baskaran P."/>
            <person name="Daum C."/>
            <person name="Fauchery L."/>
            <person name="Ihrmark K."/>
            <person name="Kuo A."/>
            <person name="LaButti K."/>
            <person name="Lipzen A."/>
            <person name="Morin E."/>
            <person name="Grigoriev I.V."/>
            <person name="Henrissat B."/>
            <person name="Lindahl B."/>
            <person name="Martin F."/>
        </authorList>
    </citation>
    <scope>NUCLEOTIDE SEQUENCE</scope>
    <source>
        <strain evidence="3">JB14</strain>
    </source>
</reference>
<sequence length="344" mass="37653">MLDNRIVSADPAPSNIPGIAWTTGPIMIGIMLNWGFMGVLAAQIYYYNRTFSRDKKKLKFLVYGLGVLDTLQSTMITADAFHWFVYGFGNTAQLNDIFLNCWDVPFLDAIISLVAQMFYCWRIYVLQNGSLIFPVIIMTVSLTQCGAGITTAVKNNHGKFSLIGSEVVETTIWLVGSVVADVLIACVLTWCLLKSRSKDMPVTHSKVNQIIRLIVETNSITAGVALISVILFFAVPQHSAIIIPSASVIGKMYTNCLVAVLNNRQLGMTENVRSIFNPLSSTSGQSHALSTFRSTITGNSEVGSEPQPVKVQVLQEIQADYEAGETLQDLEQGRTGKRGNSVSV</sequence>
<feature type="transmembrane region" description="Helical" evidence="1">
    <location>
        <begin position="26"/>
        <end position="48"/>
    </location>
</feature>
<keyword evidence="4" id="KW-1185">Reference proteome</keyword>
<feature type="transmembrane region" description="Helical" evidence="1">
    <location>
        <begin position="60"/>
        <end position="85"/>
    </location>
</feature>
<dbReference type="AlphaFoldDB" id="A0A6A4GRZ4"/>
<feature type="transmembrane region" description="Helical" evidence="1">
    <location>
        <begin position="97"/>
        <end position="119"/>
    </location>
</feature>
<dbReference type="Proteomes" id="UP000799118">
    <property type="component" value="Unassembled WGS sequence"/>
</dbReference>
<dbReference type="OrthoDB" id="3032778at2759"/>
<keyword evidence="1" id="KW-0472">Membrane</keyword>
<evidence type="ECO:0000313" key="4">
    <source>
        <dbReference type="Proteomes" id="UP000799118"/>
    </source>
</evidence>
<keyword evidence="1" id="KW-0812">Transmembrane</keyword>
<evidence type="ECO:0000259" key="2">
    <source>
        <dbReference type="Pfam" id="PF20152"/>
    </source>
</evidence>
<protein>
    <recommendedName>
        <fullName evidence="2">DUF6534 domain-containing protein</fullName>
    </recommendedName>
</protein>
<dbReference type="PANTHER" id="PTHR40465:SF1">
    <property type="entry name" value="DUF6534 DOMAIN-CONTAINING PROTEIN"/>
    <property type="match status" value="1"/>
</dbReference>
<organism evidence="3 4">
    <name type="scientific">Gymnopus androsaceus JB14</name>
    <dbReference type="NCBI Taxonomy" id="1447944"/>
    <lineage>
        <taxon>Eukaryota</taxon>
        <taxon>Fungi</taxon>
        <taxon>Dikarya</taxon>
        <taxon>Basidiomycota</taxon>
        <taxon>Agaricomycotina</taxon>
        <taxon>Agaricomycetes</taxon>
        <taxon>Agaricomycetidae</taxon>
        <taxon>Agaricales</taxon>
        <taxon>Marasmiineae</taxon>
        <taxon>Omphalotaceae</taxon>
        <taxon>Gymnopus</taxon>
    </lineage>
</organism>